<accession>A0ABU4JBZ0</accession>
<name>A0ABU4JBZ0_9BACI</name>
<evidence type="ECO:0000313" key="3">
    <source>
        <dbReference type="EMBL" id="MDW8518532.1"/>
    </source>
</evidence>
<feature type="domain" description="Enoyl reductase (ER)" evidence="2">
    <location>
        <begin position="4"/>
        <end position="147"/>
    </location>
</feature>
<sequence>MQVGNSKKPVPGEGEVLVQVHATALNPVDYKTATGGNPSWSYPHILGLDVAGVVEEVGANVTDIQVSDRVVYHGDLTKKGGFAEYAVTTAHTVSVIPEGVSFEAAAALPCAGYTVYQALFSKLHIEEGQFILIHAGAGGVGGGCHSTC</sequence>
<proteinExistence type="predicted"/>
<dbReference type="InterPro" id="IPR051603">
    <property type="entry name" value="Zinc-ADH_QOR/CCCR"/>
</dbReference>
<dbReference type="Proteomes" id="UP001284771">
    <property type="component" value="Unassembled WGS sequence"/>
</dbReference>
<evidence type="ECO:0000259" key="2">
    <source>
        <dbReference type="SMART" id="SM00829"/>
    </source>
</evidence>
<dbReference type="RefSeq" id="WP_318757886.1">
    <property type="nucleotide sequence ID" value="NZ_JAWUZT010000123.1"/>
</dbReference>
<dbReference type="InterPro" id="IPR020843">
    <property type="entry name" value="ER"/>
</dbReference>
<dbReference type="SMART" id="SM00829">
    <property type="entry name" value="PKS_ER"/>
    <property type="match status" value="1"/>
</dbReference>
<evidence type="ECO:0000313" key="4">
    <source>
        <dbReference type="Proteomes" id="UP001284771"/>
    </source>
</evidence>
<dbReference type="PANTHER" id="PTHR44154:SF1">
    <property type="entry name" value="QUINONE OXIDOREDUCTASE"/>
    <property type="match status" value="1"/>
</dbReference>
<dbReference type="InterPro" id="IPR013154">
    <property type="entry name" value="ADH-like_N"/>
</dbReference>
<dbReference type="Pfam" id="PF08240">
    <property type="entry name" value="ADH_N"/>
    <property type="match status" value="1"/>
</dbReference>
<comment type="caution">
    <text evidence="3">The sequence shown here is derived from an EMBL/GenBank/DDBJ whole genome shotgun (WGS) entry which is preliminary data.</text>
</comment>
<dbReference type="SUPFAM" id="SSF50129">
    <property type="entry name" value="GroES-like"/>
    <property type="match status" value="1"/>
</dbReference>
<dbReference type="InterPro" id="IPR011032">
    <property type="entry name" value="GroES-like_sf"/>
</dbReference>
<gene>
    <name evidence="3" type="ORF">RIB56_20720</name>
</gene>
<keyword evidence="4" id="KW-1185">Reference proteome</keyword>
<dbReference type="EMBL" id="JAWUZT010000123">
    <property type="protein sequence ID" value="MDW8518532.1"/>
    <property type="molecule type" value="Genomic_DNA"/>
</dbReference>
<organism evidence="3 4">
    <name type="scientific">Priestia flexa</name>
    <dbReference type="NCBI Taxonomy" id="86664"/>
    <lineage>
        <taxon>Bacteria</taxon>
        <taxon>Bacillati</taxon>
        <taxon>Bacillota</taxon>
        <taxon>Bacilli</taxon>
        <taxon>Bacillales</taxon>
        <taxon>Bacillaceae</taxon>
        <taxon>Priestia</taxon>
    </lineage>
</organism>
<reference evidence="4" key="1">
    <citation type="submission" date="2023-07" db="EMBL/GenBank/DDBJ databases">
        <title>Draft genomic sequences of Priestia flexa CCM isolated from the soil of an abandoned mine contaminated by free cyanide in the high Andean zone of Tacna, Peru.</title>
        <authorList>
            <person name="Caceda Quiroz C.J."/>
            <person name="Maraza Chooque G.J."/>
            <person name="Fora Quispe G.L."/>
            <person name="Carpio Mamani M."/>
        </authorList>
    </citation>
    <scope>NUCLEOTIDE SEQUENCE [LARGE SCALE GENOMIC DNA]</scope>
    <source>
        <strain evidence="4">CCM</strain>
    </source>
</reference>
<dbReference type="Gene3D" id="3.90.180.10">
    <property type="entry name" value="Medium-chain alcohol dehydrogenases, catalytic domain"/>
    <property type="match status" value="1"/>
</dbReference>
<dbReference type="Gene3D" id="3.40.50.720">
    <property type="entry name" value="NAD(P)-binding Rossmann-like Domain"/>
    <property type="match status" value="1"/>
</dbReference>
<protein>
    <submittedName>
        <fullName evidence="3">Alcohol dehydrogenase catalytic domain-containing protein</fullName>
    </submittedName>
</protein>
<dbReference type="PANTHER" id="PTHR44154">
    <property type="entry name" value="QUINONE OXIDOREDUCTASE"/>
    <property type="match status" value="1"/>
</dbReference>
<keyword evidence="1" id="KW-0521">NADP</keyword>
<evidence type="ECO:0000256" key="1">
    <source>
        <dbReference type="ARBA" id="ARBA00022857"/>
    </source>
</evidence>